<gene>
    <name evidence="3" type="ORF">GCM10017579_00400</name>
</gene>
<dbReference type="Proteomes" id="UP001142292">
    <property type="component" value="Unassembled WGS sequence"/>
</dbReference>
<feature type="transmembrane region" description="Helical" evidence="1">
    <location>
        <begin position="205"/>
        <end position="222"/>
    </location>
</feature>
<reference evidence="3" key="1">
    <citation type="journal article" date="2014" name="Int. J. Syst. Evol. Microbiol.">
        <title>Complete genome of a new Firmicutes species belonging to the dominant human colonic microbiota ('Ruminococcus bicirculans') reveals two chromosomes and a selective capacity to utilize plant glucans.</title>
        <authorList>
            <consortium name="NISC Comparative Sequencing Program"/>
            <person name="Wegmann U."/>
            <person name="Louis P."/>
            <person name="Goesmann A."/>
            <person name="Henrissat B."/>
            <person name="Duncan S.H."/>
            <person name="Flint H.J."/>
        </authorList>
    </citation>
    <scope>NUCLEOTIDE SEQUENCE</scope>
    <source>
        <strain evidence="3">VKM Ac-1246</strain>
    </source>
</reference>
<feature type="transmembrane region" description="Helical" evidence="1">
    <location>
        <begin position="229"/>
        <end position="250"/>
    </location>
</feature>
<name>A0ABQ5SQE4_9ACTN</name>
<keyword evidence="1" id="KW-0472">Membrane</keyword>
<evidence type="ECO:0000259" key="2">
    <source>
        <dbReference type="Pfam" id="PF02517"/>
    </source>
</evidence>
<feature type="transmembrane region" description="Helical" evidence="1">
    <location>
        <begin position="47"/>
        <end position="67"/>
    </location>
</feature>
<evidence type="ECO:0000256" key="1">
    <source>
        <dbReference type="SAM" id="Phobius"/>
    </source>
</evidence>
<dbReference type="Pfam" id="PF02517">
    <property type="entry name" value="Rce1-like"/>
    <property type="match status" value="1"/>
</dbReference>
<keyword evidence="4" id="KW-1185">Reference proteome</keyword>
<dbReference type="EMBL" id="BSEL01000001">
    <property type="protein sequence ID" value="GLJ66004.1"/>
    <property type="molecule type" value="Genomic_DNA"/>
</dbReference>
<dbReference type="InterPro" id="IPR003675">
    <property type="entry name" value="Rce1/LyrA-like_dom"/>
</dbReference>
<evidence type="ECO:0000313" key="3">
    <source>
        <dbReference type="EMBL" id="GLJ66004.1"/>
    </source>
</evidence>
<reference evidence="3" key="2">
    <citation type="submission" date="2023-01" db="EMBL/GenBank/DDBJ databases">
        <authorList>
            <person name="Sun Q."/>
            <person name="Evtushenko L."/>
        </authorList>
    </citation>
    <scope>NUCLEOTIDE SEQUENCE</scope>
    <source>
        <strain evidence="3">VKM Ac-1246</strain>
    </source>
</reference>
<organism evidence="3 4">
    <name type="scientific">Nocardioides luteus</name>
    <dbReference type="NCBI Taxonomy" id="1844"/>
    <lineage>
        <taxon>Bacteria</taxon>
        <taxon>Bacillati</taxon>
        <taxon>Actinomycetota</taxon>
        <taxon>Actinomycetes</taxon>
        <taxon>Propionibacteriales</taxon>
        <taxon>Nocardioidaceae</taxon>
        <taxon>Nocardioides</taxon>
    </lineage>
</organism>
<protein>
    <recommendedName>
        <fullName evidence="2">CAAX prenyl protease 2/Lysostaphin resistance protein A-like domain-containing protein</fullName>
    </recommendedName>
</protein>
<feature type="transmembrane region" description="Helical" evidence="1">
    <location>
        <begin position="160"/>
        <end position="185"/>
    </location>
</feature>
<proteinExistence type="predicted"/>
<feature type="transmembrane region" description="Helical" evidence="1">
    <location>
        <begin position="262"/>
        <end position="280"/>
    </location>
</feature>
<feature type="transmembrane region" description="Helical" evidence="1">
    <location>
        <begin position="88"/>
        <end position="110"/>
    </location>
</feature>
<feature type="transmembrane region" description="Helical" evidence="1">
    <location>
        <begin position="122"/>
        <end position="139"/>
    </location>
</feature>
<keyword evidence="1" id="KW-1133">Transmembrane helix</keyword>
<evidence type="ECO:0000313" key="4">
    <source>
        <dbReference type="Proteomes" id="UP001142292"/>
    </source>
</evidence>
<keyword evidence="1" id="KW-0812">Transmembrane</keyword>
<accession>A0ABQ5SQE4</accession>
<comment type="caution">
    <text evidence="3">The sequence shown here is derived from an EMBL/GenBank/DDBJ whole genome shotgun (WGS) entry which is preliminary data.</text>
</comment>
<feature type="domain" description="CAAX prenyl protease 2/Lysostaphin resistance protein A-like" evidence="2">
    <location>
        <begin position="128"/>
        <end position="238"/>
    </location>
</feature>
<sequence>MHMARSTRRLTYGRALAAMLVFSLALGTASGLGLGLAERLGWPDPAGSVVQAALCTLITLVGIIWLARRTGSSAESYGFRRARIGRDLGIGFAVVAAAALMVVVPTAVLGGIRFSGIDPVPLLIYLATTVVVATGLEAFPEELAFRGFAYSSLRGRLQPTLAATVATVIFVLAPGLSMVWTALIARALGTGHPQWYAIAPPGEDPVSYVMLLVLWSICLLQARQVTDSIWVGVAAHLLLLVVNRTLLGSADGSGVELAHPDLTLIIPAYVVLATIAFGLLRGRFR</sequence>